<gene>
    <name evidence="2" type="ORF">DFJ64_1506</name>
</gene>
<dbReference type="AlphaFoldDB" id="A0A3D9V3K7"/>
<dbReference type="PANTHER" id="PTHR34846:SF10">
    <property type="entry name" value="CYTOPLASMIC PROTEIN"/>
    <property type="match status" value="1"/>
</dbReference>
<dbReference type="InterPro" id="IPR029032">
    <property type="entry name" value="AhpD-like"/>
</dbReference>
<keyword evidence="3" id="KW-1185">Reference proteome</keyword>
<feature type="domain" description="Carboxymuconolactone decarboxylase-like" evidence="1">
    <location>
        <begin position="41"/>
        <end position="124"/>
    </location>
</feature>
<dbReference type="EMBL" id="QTUC01000001">
    <property type="protein sequence ID" value="REF36107.1"/>
    <property type="molecule type" value="Genomic_DNA"/>
</dbReference>
<organism evidence="2 3">
    <name type="scientific">Thermasporomyces composti</name>
    <dbReference type="NCBI Taxonomy" id="696763"/>
    <lineage>
        <taxon>Bacteria</taxon>
        <taxon>Bacillati</taxon>
        <taxon>Actinomycetota</taxon>
        <taxon>Actinomycetes</taxon>
        <taxon>Propionibacteriales</taxon>
        <taxon>Nocardioidaceae</taxon>
        <taxon>Thermasporomyces</taxon>
    </lineage>
</organism>
<evidence type="ECO:0000259" key="1">
    <source>
        <dbReference type="Pfam" id="PF02627"/>
    </source>
</evidence>
<comment type="caution">
    <text evidence="2">The sequence shown here is derived from an EMBL/GenBank/DDBJ whole genome shotgun (WGS) entry which is preliminary data.</text>
</comment>
<evidence type="ECO:0000313" key="2">
    <source>
        <dbReference type="EMBL" id="REF36107.1"/>
    </source>
</evidence>
<dbReference type="PANTHER" id="PTHR34846">
    <property type="entry name" value="4-CARBOXYMUCONOLACTONE DECARBOXYLASE FAMILY PROTEIN (AFU_ORTHOLOGUE AFUA_6G11590)"/>
    <property type="match status" value="1"/>
</dbReference>
<dbReference type="InterPro" id="IPR003779">
    <property type="entry name" value="CMD-like"/>
</dbReference>
<name>A0A3D9V3K7_THECX</name>
<dbReference type="Gene3D" id="1.20.1290.10">
    <property type="entry name" value="AhpD-like"/>
    <property type="match status" value="1"/>
</dbReference>
<dbReference type="GO" id="GO:0051920">
    <property type="term" value="F:peroxiredoxin activity"/>
    <property type="evidence" value="ECO:0007669"/>
    <property type="project" value="InterPro"/>
</dbReference>
<reference evidence="2 3" key="1">
    <citation type="submission" date="2018-08" db="EMBL/GenBank/DDBJ databases">
        <title>Sequencing the genomes of 1000 actinobacteria strains.</title>
        <authorList>
            <person name="Klenk H.-P."/>
        </authorList>
    </citation>
    <scope>NUCLEOTIDE SEQUENCE [LARGE SCALE GENOMIC DNA]</scope>
    <source>
        <strain evidence="2 3">DSM 22891</strain>
    </source>
</reference>
<dbReference type="OrthoDB" id="657225at2"/>
<keyword evidence="2" id="KW-0560">Oxidoreductase</keyword>
<proteinExistence type="predicted"/>
<dbReference type="RefSeq" id="WP_115849790.1">
    <property type="nucleotide sequence ID" value="NZ_QTUC01000001.1"/>
</dbReference>
<evidence type="ECO:0000313" key="3">
    <source>
        <dbReference type="Proteomes" id="UP000256485"/>
    </source>
</evidence>
<keyword evidence="2" id="KW-0575">Peroxidase</keyword>
<dbReference type="Pfam" id="PF02627">
    <property type="entry name" value="CMD"/>
    <property type="match status" value="1"/>
</dbReference>
<protein>
    <submittedName>
        <fullName evidence="2">AhpD family alkylhydroperoxidase</fullName>
    </submittedName>
</protein>
<dbReference type="SUPFAM" id="SSF69118">
    <property type="entry name" value="AhpD-like"/>
    <property type="match status" value="1"/>
</dbReference>
<dbReference type="Proteomes" id="UP000256485">
    <property type="component" value="Unassembled WGS sequence"/>
</dbReference>
<sequence length="196" mass="21776">MPRIPARPASKVGLFTRVLFWYSRRRFGAVLEPFAVLAHHPKLLWALAIFEMQLVPAARRLPASLRDLAVYRVATQVGCSWCVDFGTMLARLQGLDLDKLTAIDSYPTSPRFTELERAVLAYADAMTAQPSRVEDDMVARLDRELGHDGLVELTFVIAVENMRARCFHALGITDQGFSSGDVCAVPPSRRTAKSVS</sequence>
<accession>A0A3D9V3K7</accession>